<evidence type="ECO:0000313" key="4">
    <source>
        <dbReference type="Proteomes" id="UP000193920"/>
    </source>
</evidence>
<evidence type="ECO:0000313" key="3">
    <source>
        <dbReference type="EMBL" id="ORY74250.1"/>
    </source>
</evidence>
<evidence type="ECO:0000259" key="2">
    <source>
        <dbReference type="SMART" id="SM00233"/>
    </source>
</evidence>
<feature type="region of interest" description="Disordered" evidence="1">
    <location>
        <begin position="1"/>
        <end position="22"/>
    </location>
</feature>
<feature type="region of interest" description="Disordered" evidence="1">
    <location>
        <begin position="260"/>
        <end position="327"/>
    </location>
</feature>
<dbReference type="SUPFAM" id="SSF50729">
    <property type="entry name" value="PH domain-like"/>
    <property type="match status" value="1"/>
</dbReference>
<reference evidence="3 4" key="1">
    <citation type="submission" date="2016-08" db="EMBL/GenBank/DDBJ databases">
        <title>A Parts List for Fungal Cellulosomes Revealed by Comparative Genomics.</title>
        <authorList>
            <consortium name="DOE Joint Genome Institute"/>
            <person name="Haitjema C.H."/>
            <person name="Gilmore S.P."/>
            <person name="Henske J.K."/>
            <person name="Solomon K.V."/>
            <person name="De Groot R."/>
            <person name="Kuo A."/>
            <person name="Mondo S.J."/>
            <person name="Salamov A.A."/>
            <person name="Labutti K."/>
            <person name="Zhao Z."/>
            <person name="Chiniquy J."/>
            <person name="Barry K."/>
            <person name="Brewer H.M."/>
            <person name="Purvine S.O."/>
            <person name="Wright A.T."/>
            <person name="Boxma B."/>
            <person name="Van Alen T."/>
            <person name="Hackstein J.H."/>
            <person name="Baker S.E."/>
            <person name="Grigoriev I.V."/>
            <person name="O'Malley M.A."/>
        </authorList>
    </citation>
    <scope>NUCLEOTIDE SEQUENCE [LARGE SCALE GENOMIC DNA]</scope>
    <source>
        <strain evidence="3 4">G1</strain>
    </source>
</reference>
<feature type="compositionally biased region" description="Acidic residues" evidence="1">
    <location>
        <begin position="465"/>
        <end position="480"/>
    </location>
</feature>
<feature type="region of interest" description="Disordered" evidence="1">
    <location>
        <begin position="417"/>
        <end position="506"/>
    </location>
</feature>
<name>A0A1Y2ERN6_9FUNG</name>
<feature type="compositionally biased region" description="Basic and acidic residues" evidence="1">
    <location>
        <begin position="260"/>
        <end position="299"/>
    </location>
</feature>
<dbReference type="OrthoDB" id="2412252at2759"/>
<gene>
    <name evidence="3" type="ORF">LY90DRAFT_502765</name>
</gene>
<comment type="caution">
    <text evidence="3">The sequence shown here is derived from an EMBL/GenBank/DDBJ whole genome shotgun (WGS) entry which is preliminary data.</text>
</comment>
<feature type="compositionally biased region" description="Acidic residues" evidence="1">
    <location>
        <begin position="300"/>
        <end position="309"/>
    </location>
</feature>
<dbReference type="Proteomes" id="UP000193920">
    <property type="component" value="Unassembled WGS sequence"/>
</dbReference>
<protein>
    <recommendedName>
        <fullName evidence="2">PH domain-containing protein</fullName>
    </recommendedName>
</protein>
<dbReference type="Gene3D" id="2.30.29.30">
    <property type="entry name" value="Pleckstrin-homology domain (PH domain)/Phosphotyrosine-binding domain (PTB)"/>
    <property type="match status" value="1"/>
</dbReference>
<dbReference type="STRING" id="1754190.A0A1Y2ERN6"/>
<proteinExistence type="predicted"/>
<accession>A0A1Y2ERN6</accession>
<dbReference type="EMBL" id="MCOG01000030">
    <property type="protein sequence ID" value="ORY74250.1"/>
    <property type="molecule type" value="Genomic_DNA"/>
</dbReference>
<feature type="compositionally biased region" description="Basic and acidic residues" evidence="1">
    <location>
        <begin position="441"/>
        <end position="457"/>
    </location>
</feature>
<dbReference type="InterPro" id="IPR001849">
    <property type="entry name" value="PH_domain"/>
</dbReference>
<feature type="domain" description="PH" evidence="2">
    <location>
        <begin position="579"/>
        <end position="761"/>
    </location>
</feature>
<organism evidence="3 4">
    <name type="scientific">Neocallimastix californiae</name>
    <dbReference type="NCBI Taxonomy" id="1754190"/>
    <lineage>
        <taxon>Eukaryota</taxon>
        <taxon>Fungi</taxon>
        <taxon>Fungi incertae sedis</taxon>
        <taxon>Chytridiomycota</taxon>
        <taxon>Chytridiomycota incertae sedis</taxon>
        <taxon>Neocallimastigomycetes</taxon>
        <taxon>Neocallimastigales</taxon>
        <taxon>Neocallimastigaceae</taxon>
        <taxon>Neocallimastix</taxon>
    </lineage>
</organism>
<evidence type="ECO:0000256" key="1">
    <source>
        <dbReference type="SAM" id="MobiDB-lite"/>
    </source>
</evidence>
<sequence>MTGILKNSKEQTNQKAFSPVPTADSFPWKKVSNDNSEITDSTLNYKLEPPKMESKKKETLYSTYDSFLDDKRNTFLSESSYTFDTLNRTSYIEESEYEPVVENQMSIITNEPPKPQRYSMLSALAPLTKRASLENPKLTQDSIRYSDEESSLYNDYSYVSYESDYEAADENAQPILQNKLEAKVDETIDDNTSKSLEKKIEENNEKNKKDDVIQTYISDSENDDAIIEEDFSLRFQRDSVRESKDIVAEAVQQKLKEVNEKKEGEEKKEKFEKKEEENEKKVEKDEKKDDNNKELKKENDEEEMVEVNGDENKEVKKSKGQLEREKAAREAKEIEALKPSYVGQTNIMPVVNELTSSMVVDAEKDAAEKANESISNIKPQFVGNITIQPNVASLTNSMIKPPTQSIYVTSKEMASMGLNIDESSDNINPEGNNPPKKNKGKERSSSDEEFYSVKEGLKNLSFNDSDNDGDVEEDDEDIEDNPVRGDSRNISTLPITTTPENKSEFESKPLLTAPQIEPAPQNKPLLTAPQIEPAPQKKPLLTAPQIEPPKNMPNEQQAVPQYLLDTEKQYKVLDHPNPLIYSSYLEKLSTHGKFQRRLFRFDGLILTCLSQSRQKVPTNSNLFNYQPLFLKDGTEESFEFLNSIGRFYPNDPASPELINPLVATEKQGNEYGVPDLKSHQYYYPKWMLNIHDIESIQPLLSIQSINRNEEDINTILRANNQDQNENTFIITTNKISYILRASNNRDFNRWMYILNRMKETYIDLQEEAKNPKPTIERPKFKHLPPPPAYPPPPELLAKRYKNSQEYVQSKLGFTMTFPKSIENDMNKPLIAQICKDVRDPYYRRIALLKVWNVCFTDLLSIDTSVSINAIIVPINKQRPVEAPSLPQVPANNFTQAMNMNIPGSSGMGMGPNGMGMGPAGMSGIPMGLMSPPGMKSPDMGSMGPMSMKNPKMNNIGGVPMGLMSPEMGNQPKMNGMNGMPMGLMSPEMGNQPKMNGMNGMPMGLMSPEMGNKSKMKGMNGVPMGLMSPEMGNKPKMNGMNGMPMGMPYGLNTPMSSSMNTPGLMSPTSMKNGMNMNPTSSMGTPNLMSPNMGSAGMKGKPMGMMTNTPMGVSGLMSPDMEMKKKTQLGETNEMINRKESISSDIKPNIKELINYGSQSNNNNISDSEEEDRFYLPKKEDGTLKPFLGRNSVIGKTNSLLHFKKLSLMDVGGDFNSLYRALGNNNNEASSPSLKAKAQKLSSMDHFAQELEMLDKMNNKSQKGNMNSVGINSRQVNMTNIIPGMSKTQSMVQPEDSMIIEDIPLDFPIPPNPYDDDDTKGKNNMNGMNGINGMNGMNSINGMNGMNSMRGMNGMNEMGIQNINKMGKMDVLNNMNNMNNINNMNGMNGINRMNSLNSMNSMNSMNGMIGMNNMNGINRMNGIGMNDLNDMDEMNNMNIMNGMNGMNGMNMNGMNGGMAMNANQKQLIESKSIPQEKIQIPVDPELLHCLTAMLRIIHRLSGSCFREEQKSFESVPPPVPKWYYQFCVKSFPSFAKLTQTHVINYLECMEEKYAINGHQELPEEYLKIQESLESFIKATRAWERVVNDWKRDIIHRKHLNHKKINFEDDDSIMKVVRINDVLRVNLLLKDHIEENARKETYKLRKFFKPKRSSLQ</sequence>
<dbReference type="InterPro" id="IPR011993">
    <property type="entry name" value="PH-like_dom_sf"/>
</dbReference>
<feature type="compositionally biased region" description="Polar residues" evidence="1">
    <location>
        <begin position="488"/>
        <end position="500"/>
    </location>
</feature>
<dbReference type="SMART" id="SM00233">
    <property type="entry name" value="PH"/>
    <property type="match status" value="1"/>
</dbReference>
<feature type="compositionally biased region" description="Basic and acidic residues" evidence="1">
    <location>
        <begin position="310"/>
        <end position="327"/>
    </location>
</feature>
<keyword evidence="4" id="KW-1185">Reference proteome</keyword>